<accession>A0A2S5AZZ4</accession>
<dbReference type="PANTHER" id="PTHR34826">
    <property type="entry name" value="UPF0590 PROTEIN C409.17C"/>
    <property type="match status" value="1"/>
</dbReference>
<name>A0A2S5AZZ4_9BASI</name>
<dbReference type="EMBL" id="PJQD01000145">
    <property type="protein sequence ID" value="POY70108.1"/>
    <property type="molecule type" value="Genomic_DNA"/>
</dbReference>
<keyword evidence="4" id="KW-1185">Reference proteome</keyword>
<feature type="region of interest" description="Disordered" evidence="1">
    <location>
        <begin position="265"/>
        <end position="290"/>
    </location>
</feature>
<dbReference type="Pfam" id="PF08588">
    <property type="entry name" value="Duc1"/>
    <property type="match status" value="1"/>
</dbReference>
<evidence type="ECO:0000313" key="4">
    <source>
        <dbReference type="Proteomes" id="UP000237144"/>
    </source>
</evidence>
<comment type="caution">
    <text evidence="3">The sequence shown here is derived from an EMBL/GenBank/DDBJ whole genome shotgun (WGS) entry which is preliminary data.</text>
</comment>
<reference evidence="3 4" key="1">
    <citation type="journal article" date="2018" name="Front. Microbiol.">
        <title>Prospects for Fungal Bioremediation of Acidic Radioactive Waste Sites: Characterization and Genome Sequence of Rhodotorula taiwanensis MD1149.</title>
        <authorList>
            <person name="Tkavc R."/>
            <person name="Matrosova V.Y."/>
            <person name="Grichenko O.E."/>
            <person name="Gostincar C."/>
            <person name="Volpe R.P."/>
            <person name="Klimenkova P."/>
            <person name="Gaidamakova E.K."/>
            <person name="Zhou C.E."/>
            <person name="Stewart B.J."/>
            <person name="Lyman M.G."/>
            <person name="Malfatti S.A."/>
            <person name="Rubinfeld B."/>
            <person name="Courtot M."/>
            <person name="Singh J."/>
            <person name="Dalgard C.L."/>
            <person name="Hamilton T."/>
            <person name="Frey K.G."/>
            <person name="Gunde-Cimerman N."/>
            <person name="Dugan L."/>
            <person name="Daly M.J."/>
        </authorList>
    </citation>
    <scope>NUCLEOTIDE SEQUENCE [LARGE SCALE GENOMIC DNA]</scope>
    <source>
        <strain evidence="3 4">MD1149</strain>
    </source>
</reference>
<feature type="domain" description="Domain of unknown function at the cortex 1" evidence="2">
    <location>
        <begin position="7"/>
        <end position="261"/>
    </location>
</feature>
<evidence type="ECO:0000256" key="1">
    <source>
        <dbReference type="SAM" id="MobiDB-lite"/>
    </source>
</evidence>
<sequence length="290" mass="31578">MTTAPRIVCRAGPSLDKLTDVDVNRSSLPIDGPHFFGSVAVRLKDYRGPKAQEGKSVREPEQPFMEDGTTWSISFQGTFKEQVTADEVLFGNTWEKPIKSYLPYGTSAALRFMKYVDPSMDCDLYADKPWALSPLFATLQYLSAKEVASSDGAPPAFVPDTFPEDVSPLVPPEDAAALKDQPAARRSYFTKAPHRSATRFGPSHLIRGDFSHGFLNFDSLSVSLPGGLSFSLAKYWNGEPVVFSCQKRGTGDPYFVVSFTLETDDGSEVKPQAAAPTEDAEAGGANDDVD</sequence>
<dbReference type="STRING" id="741276.A0A2S5AZZ4"/>
<evidence type="ECO:0000313" key="3">
    <source>
        <dbReference type="EMBL" id="POY70108.1"/>
    </source>
</evidence>
<dbReference type="Proteomes" id="UP000237144">
    <property type="component" value="Unassembled WGS sequence"/>
</dbReference>
<dbReference type="OrthoDB" id="2119945at2759"/>
<organism evidence="3 4">
    <name type="scientific">Rhodotorula taiwanensis</name>
    <dbReference type="NCBI Taxonomy" id="741276"/>
    <lineage>
        <taxon>Eukaryota</taxon>
        <taxon>Fungi</taxon>
        <taxon>Dikarya</taxon>
        <taxon>Basidiomycota</taxon>
        <taxon>Pucciniomycotina</taxon>
        <taxon>Microbotryomycetes</taxon>
        <taxon>Sporidiobolales</taxon>
        <taxon>Sporidiobolaceae</taxon>
        <taxon>Rhodotorula</taxon>
    </lineage>
</organism>
<gene>
    <name evidence="3" type="ORF">BMF94_6882</name>
</gene>
<dbReference type="PANTHER" id="PTHR34826:SF2">
    <property type="entry name" value="UPF0590 PROTEIN C409.17C"/>
    <property type="match status" value="1"/>
</dbReference>
<dbReference type="AlphaFoldDB" id="A0A2S5AZZ4"/>
<protein>
    <recommendedName>
        <fullName evidence="2">Domain of unknown function at the cortex 1 domain-containing protein</fullName>
    </recommendedName>
</protein>
<evidence type="ECO:0000259" key="2">
    <source>
        <dbReference type="Pfam" id="PF08588"/>
    </source>
</evidence>
<dbReference type="InterPro" id="IPR013897">
    <property type="entry name" value="Duc1"/>
</dbReference>
<proteinExistence type="predicted"/>